<organism evidence="3">
    <name type="scientific">Echinostoma caproni</name>
    <dbReference type="NCBI Taxonomy" id="27848"/>
    <lineage>
        <taxon>Eukaryota</taxon>
        <taxon>Metazoa</taxon>
        <taxon>Spiralia</taxon>
        <taxon>Lophotrochozoa</taxon>
        <taxon>Platyhelminthes</taxon>
        <taxon>Trematoda</taxon>
        <taxon>Digenea</taxon>
        <taxon>Plagiorchiida</taxon>
        <taxon>Echinostomata</taxon>
        <taxon>Echinostomatoidea</taxon>
        <taxon>Echinostomatidae</taxon>
        <taxon>Echinostoma</taxon>
    </lineage>
</organism>
<dbReference type="EMBL" id="UZAN01044345">
    <property type="protein sequence ID" value="VDP80575.1"/>
    <property type="molecule type" value="Genomic_DNA"/>
</dbReference>
<dbReference type="AlphaFoldDB" id="A0A183AJW5"/>
<gene>
    <name evidence="1" type="ORF">ECPE_LOCUS7250</name>
</gene>
<dbReference type="Proteomes" id="UP000272942">
    <property type="component" value="Unassembled WGS sequence"/>
</dbReference>
<name>A0A183AJW5_9TREM</name>
<reference evidence="3" key="1">
    <citation type="submission" date="2016-06" db="UniProtKB">
        <authorList>
            <consortium name="WormBaseParasite"/>
        </authorList>
    </citation>
    <scope>IDENTIFICATION</scope>
</reference>
<evidence type="ECO:0000313" key="3">
    <source>
        <dbReference type="WBParaSite" id="ECPE_0000726601-mRNA-1"/>
    </source>
</evidence>
<reference evidence="1 2" key="2">
    <citation type="submission" date="2018-11" db="EMBL/GenBank/DDBJ databases">
        <authorList>
            <consortium name="Pathogen Informatics"/>
        </authorList>
    </citation>
    <scope>NUCLEOTIDE SEQUENCE [LARGE SCALE GENOMIC DNA]</scope>
    <source>
        <strain evidence="1 2">Egypt</strain>
    </source>
</reference>
<sequence>MRTVYTPNRLSNLIAHPFQPTFLLAFWLKSTQQPGCSAPALELCIAWYDSSELFRAASKSRPAYPSHYQPIHIASSIDKTNWSDIRPLLESIRVCGVSQEGYMYTVLMNSRKLILLDQRDDCDFQNHSGREWILLRVPLILPNSIVTRSLSLEPKWFGPLSWDKTLCAEQSPVLMSLSCRKDLVSVYAHYTNTELIRYEMNLQQCATFTSCAVSMRTRITIREVLGLSCEDNPLWMQCCTREQSDDLVLCHRFSDQLTLTVSILRFPIGKTMGLNVPAYPLYMFPISTGSIASSLKVSGLPDVTGEHVLFWGSDSQKLHLYHLSHTPLAVLLDTLTSTTTAELEYPGRSSMAQIVVQLLEAAGETHRDERHIRCYPGSPRSLIACLPVTRFCRPIQFTLPDQLEHL</sequence>
<accession>A0A183AJW5</accession>
<evidence type="ECO:0000313" key="1">
    <source>
        <dbReference type="EMBL" id="VDP80575.1"/>
    </source>
</evidence>
<protein>
    <submittedName>
        <fullName evidence="3">DPPIV_N domain-containing protein</fullName>
    </submittedName>
</protein>
<keyword evidence="2" id="KW-1185">Reference proteome</keyword>
<dbReference type="WBParaSite" id="ECPE_0000726601-mRNA-1">
    <property type="protein sequence ID" value="ECPE_0000726601-mRNA-1"/>
    <property type="gene ID" value="ECPE_0000726601"/>
</dbReference>
<evidence type="ECO:0000313" key="2">
    <source>
        <dbReference type="Proteomes" id="UP000272942"/>
    </source>
</evidence>
<proteinExistence type="predicted"/>